<accession>A0ABQ2SAG8</accession>
<feature type="signal peptide" evidence="1">
    <location>
        <begin position="1"/>
        <end position="19"/>
    </location>
</feature>
<reference evidence="3" key="1">
    <citation type="journal article" date="2019" name="Int. J. Syst. Evol. Microbiol.">
        <title>The Global Catalogue of Microorganisms (GCM) 10K type strain sequencing project: providing services to taxonomists for standard genome sequencing and annotation.</title>
        <authorList>
            <consortium name="The Broad Institute Genomics Platform"/>
            <consortium name="The Broad Institute Genome Sequencing Center for Infectious Disease"/>
            <person name="Wu L."/>
            <person name="Ma J."/>
        </authorList>
    </citation>
    <scope>NUCLEOTIDE SEQUENCE [LARGE SCALE GENOMIC DNA]</scope>
    <source>
        <strain evidence="3">JCM 31405</strain>
    </source>
</reference>
<protein>
    <recommendedName>
        <fullName evidence="4">Porin</fullName>
    </recommendedName>
</protein>
<sequence>MKRPLAPVLALALTGTAAAEGSLQLRLYSVPPPLSLLDSASVSVHYQTPTGGTSAATVDATAERSLLTFGVRYTRPRHTVQATGRRSADLTAGRSEMSGTLVYTYAPPVPADGLALTSVTTLYALSGNQSATSGYRTHTVSAGSSLRLTRELNVSAAATATAVDLPAQDTVIWSGGVNGSLTYVRSGTSAYLAPSVNLQNGRARWNVSGGGTAKVSPAVTASATASLAQGSPLNASATLAYSAGRWQLRGTAATSGTAVSVGAGVRLTVSEQLNTGATITYAPATATPTYAADVSTQAGGLRFGVTASLTTPPGTEPTTSAQASVSGQGRPWQGGLNVSYTRAPTGTTGSATGTLTYAGGPLGAQLGLGLNLSRPITPNTSAALTGRADLTVTYAVTPQLDVSASARYEQSAAPAAPAAYRYGAGLRYRFGTLESK</sequence>
<evidence type="ECO:0000313" key="3">
    <source>
        <dbReference type="Proteomes" id="UP000644548"/>
    </source>
</evidence>
<dbReference type="EMBL" id="BMQN01000012">
    <property type="protein sequence ID" value="GGS03887.1"/>
    <property type="molecule type" value="Genomic_DNA"/>
</dbReference>
<evidence type="ECO:0008006" key="4">
    <source>
        <dbReference type="Google" id="ProtNLM"/>
    </source>
</evidence>
<feature type="chain" id="PRO_5047438508" description="Porin" evidence="1">
    <location>
        <begin position="20"/>
        <end position="436"/>
    </location>
</feature>
<gene>
    <name evidence="2" type="ORF">GCM10008960_33080</name>
</gene>
<evidence type="ECO:0000256" key="1">
    <source>
        <dbReference type="SAM" id="SignalP"/>
    </source>
</evidence>
<dbReference type="Proteomes" id="UP000644548">
    <property type="component" value="Unassembled WGS sequence"/>
</dbReference>
<comment type="caution">
    <text evidence="2">The sequence shown here is derived from an EMBL/GenBank/DDBJ whole genome shotgun (WGS) entry which is preliminary data.</text>
</comment>
<organism evidence="2 3">
    <name type="scientific">Deinococcus sedimenti</name>
    <dbReference type="NCBI Taxonomy" id="1867090"/>
    <lineage>
        <taxon>Bacteria</taxon>
        <taxon>Thermotogati</taxon>
        <taxon>Deinococcota</taxon>
        <taxon>Deinococci</taxon>
        <taxon>Deinococcales</taxon>
        <taxon>Deinococcaceae</taxon>
        <taxon>Deinococcus</taxon>
    </lineage>
</organism>
<evidence type="ECO:0000313" key="2">
    <source>
        <dbReference type="EMBL" id="GGS03887.1"/>
    </source>
</evidence>
<keyword evidence="1" id="KW-0732">Signal</keyword>
<name>A0ABQ2SAG8_9DEIO</name>
<keyword evidence="3" id="KW-1185">Reference proteome</keyword>
<dbReference type="RefSeq" id="WP_189074281.1">
    <property type="nucleotide sequence ID" value="NZ_BMQN01000012.1"/>
</dbReference>
<proteinExistence type="predicted"/>